<proteinExistence type="predicted"/>
<comment type="caution">
    <text evidence="3">The sequence shown here is derived from an EMBL/GenBank/DDBJ whole genome shotgun (WGS) entry which is preliminary data.</text>
</comment>
<dbReference type="PANTHER" id="PTHR35010:SF2">
    <property type="entry name" value="BLL4672 PROTEIN"/>
    <property type="match status" value="1"/>
</dbReference>
<keyword evidence="3" id="KW-0238">DNA-binding</keyword>
<evidence type="ECO:0000313" key="3">
    <source>
        <dbReference type="EMBL" id="GAB90729.1"/>
    </source>
</evidence>
<reference evidence="3 4" key="1">
    <citation type="submission" date="2012-08" db="EMBL/GenBank/DDBJ databases">
        <title>Whole genome shotgun sequence of Gordonia rhizosphera NBRC 16068.</title>
        <authorList>
            <person name="Takarada H."/>
            <person name="Isaki S."/>
            <person name="Hosoyama A."/>
            <person name="Tsuchikane K."/>
            <person name="Katsumata H."/>
            <person name="Baba S."/>
            <person name="Ohji S."/>
            <person name="Yamazaki S."/>
            <person name="Fujita N."/>
        </authorList>
    </citation>
    <scope>NUCLEOTIDE SEQUENCE [LARGE SCALE GENOMIC DNA]</scope>
    <source>
        <strain evidence="3 4">NBRC 16068</strain>
    </source>
</reference>
<dbReference type="AlphaFoldDB" id="K6WW05"/>
<organism evidence="3 4">
    <name type="scientific">Gordonia rhizosphera NBRC 16068</name>
    <dbReference type="NCBI Taxonomy" id="1108045"/>
    <lineage>
        <taxon>Bacteria</taxon>
        <taxon>Bacillati</taxon>
        <taxon>Actinomycetota</taxon>
        <taxon>Actinomycetes</taxon>
        <taxon>Mycobacteriales</taxon>
        <taxon>Gordoniaceae</taxon>
        <taxon>Gordonia</taxon>
    </lineage>
</organism>
<evidence type="ECO:0000259" key="2">
    <source>
        <dbReference type="Pfam" id="PF17765"/>
    </source>
</evidence>
<dbReference type="EMBL" id="BAHC01000115">
    <property type="protein sequence ID" value="GAB90729.1"/>
    <property type="molecule type" value="Genomic_DNA"/>
</dbReference>
<gene>
    <name evidence="3" type="ORF">GORHZ_115_00850</name>
</gene>
<dbReference type="PANTHER" id="PTHR35010">
    <property type="entry name" value="BLL4672 PROTEIN-RELATED"/>
    <property type="match status" value="1"/>
</dbReference>
<feature type="non-terminal residue" evidence="3">
    <location>
        <position position="1"/>
    </location>
</feature>
<protein>
    <submittedName>
        <fullName evidence="3">Putative MmyB family DNA-binding protein</fullName>
    </submittedName>
</protein>
<evidence type="ECO:0000256" key="1">
    <source>
        <dbReference type="SAM" id="MobiDB-lite"/>
    </source>
</evidence>
<dbReference type="Gene3D" id="3.30.450.180">
    <property type="match status" value="1"/>
</dbReference>
<name>K6WW05_9ACTN</name>
<accession>K6WW05</accession>
<keyword evidence="4" id="KW-1185">Reference proteome</keyword>
<dbReference type="STRING" id="1108045.GORHZ_115_00850"/>
<sequence>SDEVLGAIVSTLRLNDEETAHLFDLVRAATTKRSPRRSRPRSGRMMPAGVQALMDAMVTAPAIVINGHLDIIGANALGRAVYGPLYTRTGSTTPNIARFTFLDPRADEVFPDWRRSADDAVALLRVEAARSPDSTAVTGLIGELATRSDEFRVRWAAQQVKAHRRGVKRFIHPDVGELTLRFEVLDLTSAAGLAMIGYTAEPGSTSEQSLQLLSSLIVTEQNRHIGSETDQRRPADQKADTP</sequence>
<dbReference type="InterPro" id="IPR041413">
    <property type="entry name" value="MLTR_LBD"/>
</dbReference>
<dbReference type="RefSeq" id="WP_006333765.1">
    <property type="nucleotide sequence ID" value="NZ_BAHC01000115.1"/>
</dbReference>
<feature type="region of interest" description="Disordered" evidence="1">
    <location>
        <begin position="223"/>
        <end position="242"/>
    </location>
</feature>
<feature type="domain" description="MmyB-like transcription regulator ligand binding" evidence="2">
    <location>
        <begin position="47"/>
        <end position="213"/>
    </location>
</feature>
<evidence type="ECO:0000313" key="4">
    <source>
        <dbReference type="Proteomes" id="UP000008363"/>
    </source>
</evidence>
<dbReference type="GO" id="GO:0003677">
    <property type="term" value="F:DNA binding"/>
    <property type="evidence" value="ECO:0007669"/>
    <property type="project" value="UniProtKB-KW"/>
</dbReference>
<dbReference type="Proteomes" id="UP000008363">
    <property type="component" value="Unassembled WGS sequence"/>
</dbReference>
<dbReference type="Pfam" id="PF17765">
    <property type="entry name" value="MLTR_LBD"/>
    <property type="match status" value="1"/>
</dbReference>
<dbReference type="eggNOG" id="COG1396">
    <property type="taxonomic scope" value="Bacteria"/>
</dbReference>